<comment type="function">
    <text evidence="1">Involved in nucleolar processing of pre-18S ribosomal RNA.</text>
</comment>
<comment type="similarity">
    <text evidence="3">Belongs to the UTP11 family.</text>
</comment>
<dbReference type="EMBL" id="SFCI01000358">
    <property type="protein sequence ID" value="TFY80304.1"/>
    <property type="molecule type" value="Genomic_DNA"/>
</dbReference>
<dbReference type="AlphaFoldDB" id="A0A4Z0A1H1"/>
<dbReference type="GO" id="GO:0006364">
    <property type="term" value="P:rRNA processing"/>
    <property type="evidence" value="ECO:0007669"/>
    <property type="project" value="UniProtKB-KW"/>
</dbReference>
<comment type="caution">
    <text evidence="7">The sequence shown here is derived from an EMBL/GenBank/DDBJ whole genome shotgun (WGS) entry which is preliminary data.</text>
</comment>
<feature type="region of interest" description="Disordered" evidence="6">
    <location>
        <begin position="287"/>
        <end position="331"/>
    </location>
</feature>
<protein>
    <recommendedName>
        <fullName evidence="9">U3 small nucleolar RNA-associated protein 11</fullName>
    </recommendedName>
</protein>
<evidence type="ECO:0000256" key="1">
    <source>
        <dbReference type="ARBA" id="ARBA00004099"/>
    </source>
</evidence>
<proteinExistence type="inferred from homology"/>
<dbReference type="InterPro" id="IPR007144">
    <property type="entry name" value="SSU_processome_Utp11"/>
</dbReference>
<evidence type="ECO:0000256" key="6">
    <source>
        <dbReference type="SAM" id="MobiDB-lite"/>
    </source>
</evidence>
<dbReference type="STRING" id="135208.A0A4Z0A1H1"/>
<keyword evidence="5" id="KW-0539">Nucleus</keyword>
<dbReference type="Proteomes" id="UP000298061">
    <property type="component" value="Unassembled WGS sequence"/>
</dbReference>
<feature type="compositionally biased region" description="Basic residues" evidence="6">
    <location>
        <begin position="7"/>
        <end position="23"/>
    </location>
</feature>
<dbReference type="GO" id="GO:0032040">
    <property type="term" value="C:small-subunit processome"/>
    <property type="evidence" value="ECO:0007669"/>
    <property type="project" value="InterPro"/>
</dbReference>
<accession>A0A4Z0A1H1</accession>
<name>A0A4Z0A1H1_9AGAM</name>
<evidence type="ECO:0000313" key="8">
    <source>
        <dbReference type="Proteomes" id="UP000298061"/>
    </source>
</evidence>
<feature type="region of interest" description="Disordered" evidence="6">
    <location>
        <begin position="1"/>
        <end position="23"/>
    </location>
</feature>
<organism evidence="7 8">
    <name type="scientific">Hericium alpestre</name>
    <dbReference type="NCBI Taxonomy" id="135208"/>
    <lineage>
        <taxon>Eukaryota</taxon>
        <taxon>Fungi</taxon>
        <taxon>Dikarya</taxon>
        <taxon>Basidiomycota</taxon>
        <taxon>Agaricomycotina</taxon>
        <taxon>Agaricomycetes</taxon>
        <taxon>Russulales</taxon>
        <taxon>Hericiaceae</taxon>
        <taxon>Hericium</taxon>
    </lineage>
</organism>
<dbReference type="OrthoDB" id="29058at2759"/>
<dbReference type="Pfam" id="PF03998">
    <property type="entry name" value="Utp11"/>
    <property type="match status" value="1"/>
</dbReference>
<sequence length="347" mass="39907">MSSLRNSLHRRNHKERSQLAHRSRLGILEKHKDYVLRARDYHSKQDRLTRLRQKVAERNKDEFYFGMNRQRTQKGVHVQDRGNAALPVDMVKILKSQDENYVRTMRTAGLKKIEKLKNQLSALTDLLKPALGVGEEDQDEEGLDEDELEILRKAGVLAGPSISQRKSSSKRSSKHIVFAEDEAEAHELAASRKTQSPTEADAMVVEENNADLGWNFPSVSKPLKKRTSKGGSQEDVSMEKELENEERKEASKLNRSRLLKELSARLHRDRMLRYAERELEMQKLLMGKGTSKKLQGVERIGGEGVDDEDDEDALDARRGKRSSKVPPTVDEKVYKPRVYKWRAERKK</sequence>
<feature type="compositionally biased region" description="Acidic residues" evidence="6">
    <location>
        <begin position="304"/>
        <end position="313"/>
    </location>
</feature>
<feature type="compositionally biased region" description="Basic and acidic residues" evidence="6">
    <location>
        <begin position="237"/>
        <end position="252"/>
    </location>
</feature>
<reference evidence="7 8" key="1">
    <citation type="submission" date="2019-02" db="EMBL/GenBank/DDBJ databases">
        <title>Genome sequencing of the rare red list fungi Hericium alpestre (H. flagellum).</title>
        <authorList>
            <person name="Buettner E."/>
            <person name="Kellner H."/>
        </authorList>
    </citation>
    <scope>NUCLEOTIDE SEQUENCE [LARGE SCALE GENOMIC DNA]</scope>
    <source>
        <strain evidence="7 8">DSM 108284</strain>
    </source>
</reference>
<dbReference type="PANTHER" id="PTHR12838:SF0">
    <property type="entry name" value="U3 SMALL NUCLEOLAR RNA-ASSOCIATED PROTEIN 11-RELATED"/>
    <property type="match status" value="1"/>
</dbReference>
<feature type="region of interest" description="Disordered" evidence="6">
    <location>
        <begin position="214"/>
        <end position="252"/>
    </location>
</feature>
<evidence type="ECO:0000256" key="2">
    <source>
        <dbReference type="ARBA" id="ARBA00004604"/>
    </source>
</evidence>
<evidence type="ECO:0000256" key="4">
    <source>
        <dbReference type="ARBA" id="ARBA00022552"/>
    </source>
</evidence>
<gene>
    <name evidence="7" type="ORF">EWM64_g3709</name>
</gene>
<keyword evidence="4" id="KW-0698">rRNA processing</keyword>
<evidence type="ECO:0000256" key="5">
    <source>
        <dbReference type="ARBA" id="ARBA00023242"/>
    </source>
</evidence>
<evidence type="ECO:0000256" key="3">
    <source>
        <dbReference type="ARBA" id="ARBA00008105"/>
    </source>
</evidence>
<dbReference type="PANTHER" id="PTHR12838">
    <property type="entry name" value="U3 SMALL NUCLEOLAR RNA-ASSOCIATED PROTEIN 11"/>
    <property type="match status" value="1"/>
</dbReference>
<comment type="subcellular location">
    <subcellularLocation>
        <location evidence="2">Nucleus</location>
        <location evidence="2">Nucleolus</location>
    </subcellularLocation>
</comment>
<keyword evidence="8" id="KW-1185">Reference proteome</keyword>
<evidence type="ECO:0000313" key="7">
    <source>
        <dbReference type="EMBL" id="TFY80304.1"/>
    </source>
</evidence>
<evidence type="ECO:0008006" key="9">
    <source>
        <dbReference type="Google" id="ProtNLM"/>
    </source>
</evidence>